<evidence type="ECO:0000313" key="1">
    <source>
        <dbReference type="EMBL" id="KAG9219670.1"/>
    </source>
</evidence>
<sequence>MQYHRPVAFLAFIIAVVSSQPSNNWNQPCFDGEGAYDLQDGGDSGYGSIKIFGSPKSVSDITAAAGWVVLDCDKNSLEQEIRLVCRGDSEASCNHLLEHGDPANKLIRLPEDCGAGPFARVASFGPAEDQSLPAHVEV</sequence>
<reference evidence="1 2" key="1">
    <citation type="journal article" date="2021" name="Appl. Environ. Microbiol.">
        <title>Genetic linkage and physical mapping for an oyster mushroom Pleurotus cornucopiae and QTL analysis for the trait cap color.</title>
        <authorList>
            <person name="Zhang Y."/>
            <person name="Gao W."/>
            <person name="Sonnenberg A."/>
            <person name="Chen Q."/>
            <person name="Zhang J."/>
            <person name="Huang C."/>
        </authorList>
    </citation>
    <scope>NUCLEOTIDE SEQUENCE [LARGE SCALE GENOMIC DNA]</scope>
    <source>
        <strain evidence="1">CCMSSC00406</strain>
    </source>
</reference>
<organism evidence="1 2">
    <name type="scientific">Pleurotus cornucopiae</name>
    <name type="common">Cornucopia mushroom</name>
    <dbReference type="NCBI Taxonomy" id="5321"/>
    <lineage>
        <taxon>Eukaryota</taxon>
        <taxon>Fungi</taxon>
        <taxon>Dikarya</taxon>
        <taxon>Basidiomycota</taxon>
        <taxon>Agaricomycotina</taxon>
        <taxon>Agaricomycetes</taxon>
        <taxon>Agaricomycetidae</taxon>
        <taxon>Agaricales</taxon>
        <taxon>Pleurotineae</taxon>
        <taxon>Pleurotaceae</taxon>
        <taxon>Pleurotus</taxon>
    </lineage>
</organism>
<accession>A0ACB7INZ5</accession>
<evidence type="ECO:0000313" key="2">
    <source>
        <dbReference type="Proteomes" id="UP000824881"/>
    </source>
</evidence>
<name>A0ACB7INZ5_PLECO</name>
<proteinExistence type="predicted"/>
<protein>
    <submittedName>
        <fullName evidence="1">Uncharacterized protein</fullName>
    </submittedName>
</protein>
<gene>
    <name evidence="1" type="ORF">CCMSSC00406_0006008</name>
</gene>
<dbReference type="EMBL" id="WQMT02000009">
    <property type="protein sequence ID" value="KAG9219670.1"/>
    <property type="molecule type" value="Genomic_DNA"/>
</dbReference>
<keyword evidence="2" id="KW-1185">Reference proteome</keyword>
<dbReference type="Proteomes" id="UP000824881">
    <property type="component" value="Unassembled WGS sequence"/>
</dbReference>
<comment type="caution">
    <text evidence="1">The sequence shown here is derived from an EMBL/GenBank/DDBJ whole genome shotgun (WGS) entry which is preliminary data.</text>
</comment>